<dbReference type="Proteomes" id="UP000887565">
    <property type="component" value="Unplaced"/>
</dbReference>
<dbReference type="InterPro" id="IPR006149">
    <property type="entry name" value="EB_dom"/>
</dbReference>
<dbReference type="Pfam" id="PF01683">
    <property type="entry name" value="EB"/>
    <property type="match status" value="2"/>
</dbReference>
<dbReference type="AlphaFoldDB" id="A0A915I032"/>
<protein>
    <submittedName>
        <fullName evidence="4">EB domain-containing protein</fullName>
    </submittedName>
</protein>
<keyword evidence="3" id="KW-1185">Reference proteome</keyword>
<feature type="chain" id="PRO_5036862798" evidence="1">
    <location>
        <begin position="22"/>
        <end position="297"/>
    </location>
</feature>
<keyword evidence="1" id="KW-0732">Signal</keyword>
<reference evidence="4" key="1">
    <citation type="submission" date="2022-11" db="UniProtKB">
        <authorList>
            <consortium name="WormBaseParasite"/>
        </authorList>
    </citation>
    <scope>IDENTIFICATION</scope>
</reference>
<evidence type="ECO:0000256" key="1">
    <source>
        <dbReference type="SAM" id="SignalP"/>
    </source>
</evidence>
<evidence type="ECO:0000259" key="2">
    <source>
        <dbReference type="Pfam" id="PF01683"/>
    </source>
</evidence>
<feature type="domain" description="EB" evidence="2">
    <location>
        <begin position="50"/>
        <end position="90"/>
    </location>
</feature>
<organism evidence="3 4">
    <name type="scientific">Romanomermis culicivorax</name>
    <name type="common">Nematode worm</name>
    <dbReference type="NCBI Taxonomy" id="13658"/>
    <lineage>
        <taxon>Eukaryota</taxon>
        <taxon>Metazoa</taxon>
        <taxon>Ecdysozoa</taxon>
        <taxon>Nematoda</taxon>
        <taxon>Enoplea</taxon>
        <taxon>Dorylaimia</taxon>
        <taxon>Mermithida</taxon>
        <taxon>Mermithoidea</taxon>
        <taxon>Mermithidae</taxon>
        <taxon>Romanomermis</taxon>
    </lineage>
</organism>
<name>A0A915I032_ROMCU</name>
<feature type="signal peptide" evidence="1">
    <location>
        <begin position="1"/>
        <end position="21"/>
    </location>
</feature>
<evidence type="ECO:0000313" key="4">
    <source>
        <dbReference type="WBParaSite" id="nRc.2.0.1.t07480-RA"/>
    </source>
</evidence>
<sequence>MPYYHHRLIFFIIFSSGIVVAKLTENYNFLEGASGTFVGGATYVNAEEIFTVPLGGSCNGTYNCKASYAECVNQTCTCLDGFVKLKNGTCQTTRLYCPNLKAGSPKPLNPKQLKTCYKLPDQNETVGCATSNDTNRAQEFCFLHPLTKTTNGAQIGHCCPKPVLGSKIDFGVCPVHRSFVPNMACEGCYEFGEQCVSFKHWSSANSYSFNSQCCPLPCRTTTTHDMISVNGFCYLNKYFGETCELDLQCATTNSHCVGTVVDQKACQCKNGYGAKNDSEAPSWQSISKRTICVEMQT</sequence>
<dbReference type="WBParaSite" id="nRc.2.0.1.t07480-RA">
    <property type="protein sequence ID" value="nRc.2.0.1.t07480-RA"/>
    <property type="gene ID" value="nRc.2.0.1.g07480"/>
</dbReference>
<evidence type="ECO:0000313" key="3">
    <source>
        <dbReference type="Proteomes" id="UP000887565"/>
    </source>
</evidence>
<feature type="domain" description="EB" evidence="2">
    <location>
        <begin position="225"/>
        <end position="277"/>
    </location>
</feature>
<accession>A0A915I032</accession>
<proteinExistence type="predicted"/>